<feature type="transmembrane region" description="Helical" evidence="1">
    <location>
        <begin position="65"/>
        <end position="87"/>
    </location>
</feature>
<sequence>MVGHVLSIGGLSACFNLLVIFVPAYISGPTEMVTSRTAAYMSILTGVTFSAPFLLLAIEIRVPSIIWFNSLVFATFLALGYSGVAAWQVSLWSPFPSVAYSGVSICHNLAGAAFGGTLPLTGMLIANGKIERNCEKWAVSYMECNNLLGLAGVFPLYGIGVYVSLLGTARLTQIFPSSMACPLATVDSGGGRGGE</sequence>
<dbReference type="AlphaFoldDB" id="A0A9W7GK29"/>
<name>A0A9W7GK29_9STRA</name>
<protein>
    <submittedName>
        <fullName evidence="2">Uncharacterized protein</fullName>
    </submittedName>
</protein>
<organism evidence="2 3">
    <name type="scientific">Triparma columacea</name>
    <dbReference type="NCBI Taxonomy" id="722753"/>
    <lineage>
        <taxon>Eukaryota</taxon>
        <taxon>Sar</taxon>
        <taxon>Stramenopiles</taxon>
        <taxon>Ochrophyta</taxon>
        <taxon>Bolidophyceae</taxon>
        <taxon>Parmales</taxon>
        <taxon>Triparmaceae</taxon>
        <taxon>Triparma</taxon>
    </lineage>
</organism>
<feature type="transmembrane region" description="Helical" evidence="1">
    <location>
        <begin position="5"/>
        <end position="26"/>
    </location>
</feature>
<feature type="transmembrane region" description="Helical" evidence="1">
    <location>
        <begin position="99"/>
        <end position="126"/>
    </location>
</feature>
<evidence type="ECO:0000313" key="2">
    <source>
        <dbReference type="EMBL" id="GMI45498.1"/>
    </source>
</evidence>
<keyword evidence="1" id="KW-0812">Transmembrane</keyword>
<dbReference type="EMBL" id="BRYA01000250">
    <property type="protein sequence ID" value="GMI45498.1"/>
    <property type="molecule type" value="Genomic_DNA"/>
</dbReference>
<keyword evidence="3" id="KW-1185">Reference proteome</keyword>
<dbReference type="OrthoDB" id="5296287at2759"/>
<feature type="transmembrane region" description="Helical" evidence="1">
    <location>
        <begin position="38"/>
        <end position="58"/>
    </location>
</feature>
<feature type="transmembrane region" description="Helical" evidence="1">
    <location>
        <begin position="147"/>
        <end position="169"/>
    </location>
</feature>
<comment type="caution">
    <text evidence="2">The sequence shown here is derived from an EMBL/GenBank/DDBJ whole genome shotgun (WGS) entry which is preliminary data.</text>
</comment>
<dbReference type="Proteomes" id="UP001165065">
    <property type="component" value="Unassembled WGS sequence"/>
</dbReference>
<accession>A0A9W7GK29</accession>
<gene>
    <name evidence="2" type="ORF">TrCOL_g3014</name>
</gene>
<proteinExistence type="predicted"/>
<evidence type="ECO:0000313" key="3">
    <source>
        <dbReference type="Proteomes" id="UP001165065"/>
    </source>
</evidence>
<reference evidence="3" key="1">
    <citation type="journal article" date="2023" name="Commun. Biol.">
        <title>Genome analysis of Parmales, the sister group of diatoms, reveals the evolutionary specialization of diatoms from phago-mixotrophs to photoautotrophs.</title>
        <authorList>
            <person name="Ban H."/>
            <person name="Sato S."/>
            <person name="Yoshikawa S."/>
            <person name="Yamada K."/>
            <person name="Nakamura Y."/>
            <person name="Ichinomiya M."/>
            <person name="Sato N."/>
            <person name="Blanc-Mathieu R."/>
            <person name="Endo H."/>
            <person name="Kuwata A."/>
            <person name="Ogata H."/>
        </authorList>
    </citation>
    <scope>NUCLEOTIDE SEQUENCE [LARGE SCALE GENOMIC DNA]</scope>
</reference>
<keyword evidence="1" id="KW-1133">Transmembrane helix</keyword>
<keyword evidence="1" id="KW-0472">Membrane</keyword>
<evidence type="ECO:0000256" key="1">
    <source>
        <dbReference type="SAM" id="Phobius"/>
    </source>
</evidence>